<dbReference type="Proteomes" id="UP000475862">
    <property type="component" value="Unassembled WGS sequence"/>
</dbReference>
<accession>A0A6G0T972</accession>
<dbReference type="OrthoDB" id="6628246at2759"/>
<proteinExistence type="predicted"/>
<comment type="caution">
    <text evidence="1">The sequence shown here is derived from an EMBL/GenBank/DDBJ whole genome shotgun (WGS) entry which is preliminary data.</text>
</comment>
<reference evidence="1 2" key="1">
    <citation type="submission" date="2019-08" db="EMBL/GenBank/DDBJ databases">
        <title>The genome of the soybean aphid Biotype 1, its phylome, world population structure and adaptation to the North American continent.</title>
        <authorList>
            <person name="Giordano R."/>
            <person name="Donthu R.K."/>
            <person name="Hernandez A.G."/>
            <person name="Wright C.L."/>
            <person name="Zimin A.V."/>
        </authorList>
    </citation>
    <scope>NUCLEOTIDE SEQUENCE [LARGE SCALE GENOMIC DNA]</scope>
    <source>
        <tissue evidence="1">Whole aphids</tissue>
    </source>
</reference>
<dbReference type="AlphaFoldDB" id="A0A6G0T972"/>
<name>A0A6G0T972_APHGL</name>
<keyword evidence="2" id="KW-1185">Reference proteome</keyword>
<evidence type="ECO:0000313" key="1">
    <source>
        <dbReference type="EMBL" id="KAE9528557.1"/>
    </source>
</evidence>
<organism evidence="1 2">
    <name type="scientific">Aphis glycines</name>
    <name type="common">Soybean aphid</name>
    <dbReference type="NCBI Taxonomy" id="307491"/>
    <lineage>
        <taxon>Eukaryota</taxon>
        <taxon>Metazoa</taxon>
        <taxon>Ecdysozoa</taxon>
        <taxon>Arthropoda</taxon>
        <taxon>Hexapoda</taxon>
        <taxon>Insecta</taxon>
        <taxon>Pterygota</taxon>
        <taxon>Neoptera</taxon>
        <taxon>Paraneoptera</taxon>
        <taxon>Hemiptera</taxon>
        <taxon>Sternorrhyncha</taxon>
        <taxon>Aphidomorpha</taxon>
        <taxon>Aphidoidea</taxon>
        <taxon>Aphididae</taxon>
        <taxon>Aphidini</taxon>
        <taxon>Aphis</taxon>
        <taxon>Aphis</taxon>
    </lineage>
</organism>
<sequence length="170" mass="20023">MSERHILATEMISLFKKWFDVFNTNLKFNHGLESYGLYLNSQNGILDEMSSFVQNIRAHNMKSGLREKKGILICNSSLKNLFLDSQKYHRIDYLLCPEYVANWFSNKYTQLVDSPKSPKNSNWIDFVSKGNLETSSDNFFQTVKIMEKHFKNLHGDRLSNDKYLRILQMH</sequence>
<dbReference type="EMBL" id="VYZN01000048">
    <property type="protein sequence ID" value="KAE9528557.1"/>
    <property type="molecule type" value="Genomic_DNA"/>
</dbReference>
<gene>
    <name evidence="1" type="ORF">AGLY_012132</name>
</gene>
<protein>
    <submittedName>
        <fullName evidence="1">Uncharacterized protein</fullName>
    </submittedName>
</protein>
<evidence type="ECO:0000313" key="2">
    <source>
        <dbReference type="Proteomes" id="UP000475862"/>
    </source>
</evidence>